<reference evidence="2" key="3">
    <citation type="submission" date="2025-09" db="UniProtKB">
        <authorList>
            <consortium name="Ensembl"/>
        </authorList>
    </citation>
    <scope>IDENTIFICATION</scope>
</reference>
<name>A0A7N9IBQ6_MACFA</name>
<evidence type="ECO:0000256" key="1">
    <source>
        <dbReference type="SAM" id="Phobius"/>
    </source>
</evidence>
<keyword evidence="3" id="KW-1185">Reference proteome</keyword>
<dbReference type="GeneTree" id="ENSGT00940000161627"/>
<dbReference type="Ensembl" id="ENSMFAT00000082082.1">
    <property type="protein sequence ID" value="ENSMFAP00000051070.1"/>
    <property type="gene ID" value="ENSMFAG00000053681.1"/>
</dbReference>
<sequence>FYFLFLFFETEAHSATQAGVQWRDLGSLQAPPPGFTPLSCFSLLSSWDYRSQPPRPANFFFFFFFFFWYFCIFSRDRVSPCWPGWSRSPDLVIRPSRPPKVLGLQAQAIAPGPR</sequence>
<reference evidence="2 3" key="1">
    <citation type="submission" date="2013-03" db="EMBL/GenBank/DDBJ databases">
        <authorList>
            <person name="Warren W."/>
            <person name="Wilson R.K."/>
        </authorList>
    </citation>
    <scope>NUCLEOTIDE SEQUENCE</scope>
</reference>
<reference evidence="2" key="2">
    <citation type="submission" date="2025-08" db="UniProtKB">
        <authorList>
            <consortium name="Ensembl"/>
        </authorList>
    </citation>
    <scope>IDENTIFICATION</scope>
</reference>
<evidence type="ECO:0000313" key="2">
    <source>
        <dbReference type="Ensembl" id="ENSMFAP00000051070.1"/>
    </source>
</evidence>
<organism evidence="2 3">
    <name type="scientific">Macaca fascicularis</name>
    <name type="common">Crab-eating macaque</name>
    <name type="synonym">Cynomolgus monkey</name>
    <dbReference type="NCBI Taxonomy" id="9541"/>
    <lineage>
        <taxon>Eukaryota</taxon>
        <taxon>Metazoa</taxon>
        <taxon>Chordata</taxon>
        <taxon>Craniata</taxon>
        <taxon>Vertebrata</taxon>
        <taxon>Euteleostomi</taxon>
        <taxon>Mammalia</taxon>
        <taxon>Eutheria</taxon>
        <taxon>Euarchontoglires</taxon>
        <taxon>Primates</taxon>
        <taxon>Haplorrhini</taxon>
        <taxon>Catarrhini</taxon>
        <taxon>Cercopithecidae</taxon>
        <taxon>Cercopithecinae</taxon>
        <taxon>Macaca</taxon>
    </lineage>
</organism>
<dbReference type="AlphaFoldDB" id="A0A7N9IBQ6"/>
<feature type="transmembrane region" description="Helical" evidence="1">
    <location>
        <begin position="56"/>
        <end position="73"/>
    </location>
</feature>
<dbReference type="PANTHER" id="PTHR46254">
    <property type="entry name" value="PROTEIN GVQW1-RELATED"/>
    <property type="match status" value="1"/>
</dbReference>
<keyword evidence="1" id="KW-1133">Transmembrane helix</keyword>
<dbReference type="Proteomes" id="UP000233100">
    <property type="component" value="Chromosome 4"/>
</dbReference>
<keyword evidence="1" id="KW-0472">Membrane</keyword>
<protein>
    <submittedName>
        <fullName evidence="2">Uncharacterized protein</fullName>
    </submittedName>
</protein>
<evidence type="ECO:0000313" key="3">
    <source>
        <dbReference type="Proteomes" id="UP000233100"/>
    </source>
</evidence>
<keyword evidence="1" id="KW-0812">Transmembrane</keyword>
<dbReference type="PANTHER" id="PTHR46254:SF7">
    <property type="entry name" value="PI4-KINASE N-TERMINAL DOMAIN-CONTAINING PROTEIN"/>
    <property type="match status" value="1"/>
</dbReference>
<accession>A0A7N9IBQ6</accession>
<proteinExistence type="predicted"/>